<feature type="region of interest" description="Disordered" evidence="1">
    <location>
        <begin position="1"/>
        <end position="21"/>
    </location>
</feature>
<feature type="compositionally biased region" description="Low complexity" evidence="1">
    <location>
        <begin position="133"/>
        <end position="150"/>
    </location>
</feature>
<evidence type="ECO:0000256" key="1">
    <source>
        <dbReference type="SAM" id="MobiDB-lite"/>
    </source>
</evidence>
<dbReference type="EMBL" id="HBFC01029721">
    <property type="protein sequence ID" value="CAD8717207.1"/>
    <property type="molecule type" value="Transcribed_RNA"/>
</dbReference>
<name>A0A7S0XGU2_9CHLO</name>
<feature type="region of interest" description="Disordered" evidence="1">
    <location>
        <begin position="114"/>
        <end position="150"/>
    </location>
</feature>
<gene>
    <name evidence="2" type="ORF">MANT1106_LOCUS17668</name>
</gene>
<organism evidence="2">
    <name type="scientific">Mantoniella antarctica</name>
    <dbReference type="NCBI Taxonomy" id="81844"/>
    <lineage>
        <taxon>Eukaryota</taxon>
        <taxon>Viridiplantae</taxon>
        <taxon>Chlorophyta</taxon>
        <taxon>Mamiellophyceae</taxon>
        <taxon>Mamiellales</taxon>
        <taxon>Mamiellaceae</taxon>
        <taxon>Mantoniella</taxon>
    </lineage>
</organism>
<accession>A0A7S0XGU2</accession>
<evidence type="ECO:0000313" key="2">
    <source>
        <dbReference type="EMBL" id="CAD8717207.1"/>
    </source>
</evidence>
<dbReference type="AlphaFoldDB" id="A0A7S0XGU2"/>
<reference evidence="2" key="1">
    <citation type="submission" date="2021-01" db="EMBL/GenBank/DDBJ databases">
        <authorList>
            <person name="Corre E."/>
            <person name="Pelletier E."/>
            <person name="Niang G."/>
            <person name="Scheremetjew M."/>
            <person name="Finn R."/>
            <person name="Kale V."/>
            <person name="Holt S."/>
            <person name="Cochrane G."/>
            <person name="Meng A."/>
            <person name="Brown T."/>
            <person name="Cohen L."/>
        </authorList>
    </citation>
    <scope>NUCLEOTIDE SEQUENCE</scope>
    <source>
        <strain evidence="2">SL-175</strain>
    </source>
</reference>
<feature type="compositionally biased region" description="Pro residues" evidence="1">
    <location>
        <begin position="120"/>
        <end position="132"/>
    </location>
</feature>
<proteinExistence type="predicted"/>
<protein>
    <submittedName>
        <fullName evidence="2">Uncharacterized protein</fullName>
    </submittedName>
</protein>
<sequence>MASPGGLKSPKSTATASGWRNKVRKGLSQVCPVDKVEQALAMVLGAPEAKQNKARDEHCQPYKTVRWEEFLEAVLGPKVAKSMMGEGGDDLASPVRSMRQLTSSVPAVGQEAPHIYSPKARPPLQSPPPTSPPTSARAAAPAAAGAAHPAPTSSAADAVVVVNEQSNLDYVALAAMGVMLAVVAVWCSEDAMKSVELEVNKLVRLMLAPKP</sequence>